<dbReference type="InParanoid" id="A0A067PW11"/>
<reference evidence="2" key="1">
    <citation type="journal article" date="2014" name="Proc. Natl. Acad. Sci. U.S.A.">
        <title>Extensive sampling of basidiomycete genomes demonstrates inadequacy of the white-rot/brown-rot paradigm for wood decay fungi.</title>
        <authorList>
            <person name="Riley R."/>
            <person name="Salamov A.A."/>
            <person name="Brown D.W."/>
            <person name="Nagy L.G."/>
            <person name="Floudas D."/>
            <person name="Held B.W."/>
            <person name="Levasseur A."/>
            <person name="Lombard V."/>
            <person name="Morin E."/>
            <person name="Otillar R."/>
            <person name="Lindquist E.A."/>
            <person name="Sun H."/>
            <person name="LaButti K.M."/>
            <person name="Schmutz J."/>
            <person name="Jabbour D."/>
            <person name="Luo H."/>
            <person name="Baker S.E."/>
            <person name="Pisabarro A.G."/>
            <person name="Walton J.D."/>
            <person name="Blanchette R.A."/>
            <person name="Henrissat B."/>
            <person name="Martin F."/>
            <person name="Cullen D."/>
            <person name="Hibbett D.S."/>
            <person name="Grigoriev I.V."/>
        </authorList>
    </citation>
    <scope>NUCLEOTIDE SEQUENCE [LARGE SCALE GENOMIC DNA]</scope>
    <source>
        <strain evidence="2">MUCL 33604</strain>
    </source>
</reference>
<protein>
    <recommendedName>
        <fullName evidence="3">F-box domain-containing protein</fullName>
    </recommendedName>
</protein>
<dbReference type="Proteomes" id="UP000027265">
    <property type="component" value="Unassembled WGS sequence"/>
</dbReference>
<dbReference type="HOGENOM" id="CLU_1267061_0_0_1"/>
<name>A0A067PW11_9AGAM</name>
<organism evidence="1 2">
    <name type="scientific">Jaapia argillacea MUCL 33604</name>
    <dbReference type="NCBI Taxonomy" id="933084"/>
    <lineage>
        <taxon>Eukaryota</taxon>
        <taxon>Fungi</taxon>
        <taxon>Dikarya</taxon>
        <taxon>Basidiomycota</taxon>
        <taxon>Agaricomycotina</taxon>
        <taxon>Agaricomycetes</taxon>
        <taxon>Agaricomycetidae</taxon>
        <taxon>Jaapiales</taxon>
        <taxon>Jaapiaceae</taxon>
        <taxon>Jaapia</taxon>
    </lineage>
</organism>
<evidence type="ECO:0008006" key="3">
    <source>
        <dbReference type="Google" id="ProtNLM"/>
    </source>
</evidence>
<dbReference type="OrthoDB" id="3232239at2759"/>
<sequence>MSAEVVKPRVIELPFDLYDAILGFVQDKSDLCHLCLVSSILRERATPLLYSTILLSHHPQSWCTTINTDLRFIKPTSEPPRSRYQRSQSAGLTADDYLTLLRQSTFRLRRFRVHAYRFRSYMPRELVLSILEWQPELCELSFLVSITIDPRRPPLIIPSHLAPHLISLETNDDIFPIVFASPRPHIRLRQHMLHFDDPLDHLRTLSITVKAYAFHRDH</sequence>
<dbReference type="EMBL" id="KL197716">
    <property type="protein sequence ID" value="KDQ58914.1"/>
    <property type="molecule type" value="Genomic_DNA"/>
</dbReference>
<gene>
    <name evidence="1" type="ORF">JAAARDRAFT_646937</name>
</gene>
<dbReference type="AlphaFoldDB" id="A0A067PW11"/>
<accession>A0A067PW11</accession>
<proteinExistence type="predicted"/>
<keyword evidence="2" id="KW-1185">Reference proteome</keyword>
<evidence type="ECO:0000313" key="2">
    <source>
        <dbReference type="Proteomes" id="UP000027265"/>
    </source>
</evidence>
<evidence type="ECO:0000313" key="1">
    <source>
        <dbReference type="EMBL" id="KDQ58914.1"/>
    </source>
</evidence>